<dbReference type="Proteomes" id="UP000054821">
    <property type="component" value="Unassembled WGS sequence"/>
</dbReference>
<comment type="caution">
    <text evidence="1">The sequence shown here is derived from an EMBL/GenBank/DDBJ whole genome shotgun (WGS) entry which is preliminary data.</text>
</comment>
<sequence>MSSKPQQPGQLAHISHFRSRHGAPQTLDVTLPHLDYALVVSPGGLRSRALTGRVPESQPVFDCESPSGRALVPGSRARLRTDPVDNQSIRSRITYFATFDAYHETEIATPLGIIDLITTFRYDGAYRYHLCSAAKGGTKAT</sequence>
<name>A0A2P4ZI77_9HYPO</name>
<dbReference type="RefSeq" id="XP_024405232.1">
    <property type="nucleotide sequence ID" value="XM_024549996.1"/>
</dbReference>
<dbReference type="GeneID" id="29984326"/>
<gene>
    <name evidence="1" type="ORF">TGAM01_v207007</name>
</gene>
<keyword evidence="2" id="KW-1185">Reference proteome</keyword>
<dbReference type="EMBL" id="JPDN02000025">
    <property type="protein sequence ID" value="PON23996.1"/>
    <property type="molecule type" value="Genomic_DNA"/>
</dbReference>
<evidence type="ECO:0000313" key="2">
    <source>
        <dbReference type="Proteomes" id="UP000054821"/>
    </source>
</evidence>
<proteinExistence type="predicted"/>
<dbReference type="AlphaFoldDB" id="A0A2P4ZI77"/>
<organism evidence="1 2">
    <name type="scientific">Trichoderma gamsii</name>
    <dbReference type="NCBI Taxonomy" id="398673"/>
    <lineage>
        <taxon>Eukaryota</taxon>
        <taxon>Fungi</taxon>
        <taxon>Dikarya</taxon>
        <taxon>Ascomycota</taxon>
        <taxon>Pezizomycotina</taxon>
        <taxon>Sordariomycetes</taxon>
        <taxon>Hypocreomycetidae</taxon>
        <taxon>Hypocreales</taxon>
        <taxon>Hypocreaceae</taxon>
        <taxon>Trichoderma</taxon>
    </lineage>
</organism>
<reference evidence="1 2" key="1">
    <citation type="journal article" date="2016" name="Genome Announc.">
        <title>Draft Whole-Genome Sequence of Trichoderma gamsii T6085, a Promising Biocontrol Agent of Fusarium Head Blight on Wheat.</title>
        <authorList>
            <person name="Baroncelli R."/>
            <person name="Zapparata A."/>
            <person name="Piaggeschi G."/>
            <person name="Sarrocco S."/>
            <person name="Vannacci G."/>
        </authorList>
    </citation>
    <scope>NUCLEOTIDE SEQUENCE [LARGE SCALE GENOMIC DNA]</scope>
    <source>
        <strain evidence="1 2">T6085</strain>
    </source>
</reference>
<accession>A0A2P4ZI77</accession>
<evidence type="ECO:0000313" key="1">
    <source>
        <dbReference type="EMBL" id="PON23996.1"/>
    </source>
</evidence>
<protein>
    <submittedName>
        <fullName evidence="1">Uncharacterized protein</fullName>
    </submittedName>
</protein>